<gene>
    <name evidence="3" type="ORF">HEB94_008515</name>
</gene>
<dbReference type="AlphaFoldDB" id="A0A927N9Y5"/>
<keyword evidence="1" id="KW-1133">Transmembrane helix</keyword>
<keyword evidence="1" id="KW-0472">Membrane</keyword>
<protein>
    <submittedName>
        <fullName evidence="3">Membrane protein</fullName>
    </submittedName>
</protein>
<accession>A0A927N9Y5</accession>
<dbReference type="InterPro" id="IPR019251">
    <property type="entry name" value="DUF2231_TM"/>
</dbReference>
<keyword evidence="1" id="KW-0812">Transmembrane</keyword>
<name>A0A927N9Y5_9ACTN</name>
<evidence type="ECO:0000313" key="3">
    <source>
        <dbReference type="EMBL" id="MBE1611667.1"/>
    </source>
</evidence>
<feature type="domain" description="DUF2231" evidence="2">
    <location>
        <begin position="7"/>
        <end position="162"/>
    </location>
</feature>
<dbReference type="EMBL" id="JADBEM010000001">
    <property type="protein sequence ID" value="MBE1611667.1"/>
    <property type="molecule type" value="Genomic_DNA"/>
</dbReference>
<evidence type="ECO:0000313" key="4">
    <source>
        <dbReference type="Proteomes" id="UP000638648"/>
    </source>
</evidence>
<organism evidence="3 4">
    <name type="scientific">Actinopolymorpha pittospori</name>
    <dbReference type="NCBI Taxonomy" id="648752"/>
    <lineage>
        <taxon>Bacteria</taxon>
        <taxon>Bacillati</taxon>
        <taxon>Actinomycetota</taxon>
        <taxon>Actinomycetes</taxon>
        <taxon>Propionibacteriales</taxon>
        <taxon>Actinopolymorphaceae</taxon>
        <taxon>Actinopolymorpha</taxon>
    </lineage>
</organism>
<dbReference type="Pfam" id="PF09990">
    <property type="entry name" value="DUF2231"/>
    <property type="match status" value="1"/>
</dbReference>
<comment type="caution">
    <text evidence="3">The sequence shown here is derived from an EMBL/GenBank/DDBJ whole genome shotgun (WGS) entry which is preliminary data.</text>
</comment>
<proteinExistence type="predicted"/>
<reference evidence="3" key="1">
    <citation type="submission" date="2020-10" db="EMBL/GenBank/DDBJ databases">
        <title>Sequencing the genomes of 1000 actinobacteria strains.</title>
        <authorList>
            <person name="Klenk H.-P."/>
        </authorList>
    </citation>
    <scope>NUCLEOTIDE SEQUENCE</scope>
    <source>
        <strain evidence="3">DSM 45354</strain>
    </source>
</reference>
<feature type="transmembrane region" description="Helical" evidence="1">
    <location>
        <begin position="126"/>
        <end position="150"/>
    </location>
</feature>
<feature type="transmembrane region" description="Helical" evidence="1">
    <location>
        <begin position="87"/>
        <end position="106"/>
    </location>
</feature>
<dbReference type="RefSeq" id="WP_192754842.1">
    <property type="nucleotide sequence ID" value="NZ_BAABJL010000176.1"/>
</dbReference>
<feature type="transmembrane region" description="Helical" evidence="1">
    <location>
        <begin position="12"/>
        <end position="35"/>
    </location>
</feature>
<dbReference type="Proteomes" id="UP000638648">
    <property type="component" value="Unassembled WGS sequence"/>
</dbReference>
<evidence type="ECO:0000256" key="1">
    <source>
        <dbReference type="SAM" id="Phobius"/>
    </source>
</evidence>
<evidence type="ECO:0000259" key="2">
    <source>
        <dbReference type="Pfam" id="PF09990"/>
    </source>
</evidence>
<feature type="transmembrane region" description="Helical" evidence="1">
    <location>
        <begin position="41"/>
        <end position="60"/>
    </location>
</feature>
<sequence>MFDQVSGLPVHVLVIHVVVVFVPLTVLVALGYALVPRWRWLLRWPLVVGSVASWLAAVVAQRSGYHLITRLGGGTPAAQAHEGQGQLLGWVLLGFFVVSVAAAFAVQGPGAPSWRGEVGRRSAVSVARPIQIVVVVLLIVAAVAAGVQVFRTGDSGARAVWGSAS</sequence>
<keyword evidence="4" id="KW-1185">Reference proteome</keyword>